<organism evidence="1 3">
    <name type="scientific">Rotaria sordida</name>
    <dbReference type="NCBI Taxonomy" id="392033"/>
    <lineage>
        <taxon>Eukaryota</taxon>
        <taxon>Metazoa</taxon>
        <taxon>Spiralia</taxon>
        <taxon>Gnathifera</taxon>
        <taxon>Rotifera</taxon>
        <taxon>Eurotatoria</taxon>
        <taxon>Bdelloidea</taxon>
        <taxon>Philodinida</taxon>
        <taxon>Philodinidae</taxon>
        <taxon>Rotaria</taxon>
    </lineage>
</organism>
<dbReference type="EMBL" id="CAJNOO010000803">
    <property type="protein sequence ID" value="CAF1037301.1"/>
    <property type="molecule type" value="Genomic_DNA"/>
</dbReference>
<dbReference type="AlphaFoldDB" id="A0A814JGW7"/>
<name>A0A814JGW7_9BILA</name>
<sequence>MIEPMGFAAICMGALAVTIGGLQAMAMMFAPAVSSPKDKYRINEEEYQERLRANYESIYMYTEFGSFPHEIISE</sequence>
<dbReference type="Proteomes" id="UP000663823">
    <property type="component" value="Unassembled WGS sequence"/>
</dbReference>
<proteinExistence type="predicted"/>
<gene>
    <name evidence="2" type="ORF">OTI717_LOCUS34356</name>
    <name evidence="1" type="ORF">RFH988_LOCUS16029</name>
</gene>
<evidence type="ECO:0000313" key="1">
    <source>
        <dbReference type="EMBL" id="CAF1037301.1"/>
    </source>
</evidence>
<dbReference type="EMBL" id="CAJOAX010012160">
    <property type="protein sequence ID" value="CAF4107007.1"/>
    <property type="molecule type" value="Genomic_DNA"/>
</dbReference>
<dbReference type="Proteomes" id="UP000663882">
    <property type="component" value="Unassembled WGS sequence"/>
</dbReference>
<dbReference type="OrthoDB" id="10037426at2759"/>
<comment type="caution">
    <text evidence="1">The sequence shown here is derived from an EMBL/GenBank/DDBJ whole genome shotgun (WGS) entry which is preliminary data.</text>
</comment>
<evidence type="ECO:0000313" key="3">
    <source>
        <dbReference type="Proteomes" id="UP000663882"/>
    </source>
</evidence>
<protein>
    <submittedName>
        <fullName evidence="1">Uncharacterized protein</fullName>
    </submittedName>
</protein>
<accession>A0A814JGW7</accession>
<reference evidence="1" key="1">
    <citation type="submission" date="2021-02" db="EMBL/GenBank/DDBJ databases">
        <authorList>
            <person name="Nowell W R."/>
        </authorList>
    </citation>
    <scope>NUCLEOTIDE SEQUENCE</scope>
</reference>
<evidence type="ECO:0000313" key="2">
    <source>
        <dbReference type="EMBL" id="CAF4107007.1"/>
    </source>
</evidence>